<dbReference type="EMBL" id="LT962688">
    <property type="protein sequence ID" value="SOR26790.1"/>
    <property type="molecule type" value="Genomic_DNA"/>
</dbReference>
<dbReference type="Proteomes" id="UP000233769">
    <property type="component" value="Chromosome tk0001"/>
</dbReference>
<organism evidence="1 2">
    <name type="scientific">Methylorubrum extorquens</name>
    <name type="common">Methylobacterium dichloromethanicum</name>
    <name type="synonym">Methylobacterium extorquens</name>
    <dbReference type="NCBI Taxonomy" id="408"/>
    <lineage>
        <taxon>Bacteria</taxon>
        <taxon>Pseudomonadati</taxon>
        <taxon>Pseudomonadota</taxon>
        <taxon>Alphaproteobacteria</taxon>
        <taxon>Hyphomicrobiales</taxon>
        <taxon>Methylobacteriaceae</taxon>
        <taxon>Methylorubrum</taxon>
    </lineage>
</organism>
<dbReference type="AlphaFoldDB" id="A0A2N9AI07"/>
<sequence length="82" mass="8845">MNEHTPETDGAATILAMHAMVMWLVRREVERGDGAGAELTRHMVEAMLGVVQVDPALAEAAHEASNVVARVIDTRPMLAVLN</sequence>
<gene>
    <name evidence="1" type="ORF">TK0001_0188</name>
</gene>
<name>A0A2N9AI07_METEX</name>
<accession>A0A2N9AI07</accession>
<protein>
    <submittedName>
        <fullName evidence="1">Uncharacterized protein</fullName>
    </submittedName>
</protein>
<evidence type="ECO:0000313" key="2">
    <source>
        <dbReference type="Proteomes" id="UP000233769"/>
    </source>
</evidence>
<reference evidence="2" key="1">
    <citation type="submission" date="2017-10" db="EMBL/GenBank/DDBJ databases">
        <authorList>
            <person name="Regsiter A."/>
            <person name="William W."/>
        </authorList>
    </citation>
    <scope>NUCLEOTIDE SEQUENCE [LARGE SCALE GENOMIC DNA]</scope>
</reference>
<evidence type="ECO:0000313" key="1">
    <source>
        <dbReference type="EMBL" id="SOR26790.1"/>
    </source>
</evidence>
<proteinExistence type="predicted"/>